<name>A0A3N4KH02_9PEZI</name>
<dbReference type="SUPFAM" id="SSF56176">
    <property type="entry name" value="FAD-binding/transporter-associated domain-like"/>
    <property type="match status" value="1"/>
</dbReference>
<dbReference type="InParanoid" id="A0A3N4KH02"/>
<dbReference type="Gene3D" id="3.30.465.10">
    <property type="match status" value="1"/>
</dbReference>
<keyword evidence="7" id="KW-1185">Reference proteome</keyword>
<evidence type="ECO:0000256" key="4">
    <source>
        <dbReference type="ARBA" id="ARBA00023002"/>
    </source>
</evidence>
<dbReference type="InterPro" id="IPR012951">
    <property type="entry name" value="BBE"/>
</dbReference>
<dbReference type="OrthoDB" id="415825at2759"/>
<evidence type="ECO:0000256" key="1">
    <source>
        <dbReference type="ARBA" id="ARBA00005466"/>
    </source>
</evidence>
<dbReference type="Pfam" id="PF01565">
    <property type="entry name" value="FAD_binding_4"/>
    <property type="match status" value="1"/>
</dbReference>
<evidence type="ECO:0000256" key="3">
    <source>
        <dbReference type="ARBA" id="ARBA00022827"/>
    </source>
</evidence>
<keyword evidence="2" id="KW-0285">Flavoprotein</keyword>
<dbReference type="InterPro" id="IPR036318">
    <property type="entry name" value="FAD-bd_PCMH-like_sf"/>
</dbReference>
<feature type="domain" description="FAD-binding PCMH-type" evidence="5">
    <location>
        <begin position="46"/>
        <end position="213"/>
    </location>
</feature>
<evidence type="ECO:0000313" key="7">
    <source>
        <dbReference type="Proteomes" id="UP000277580"/>
    </source>
</evidence>
<reference evidence="6 7" key="1">
    <citation type="journal article" date="2018" name="Nat. Ecol. Evol.">
        <title>Pezizomycetes genomes reveal the molecular basis of ectomycorrhizal truffle lifestyle.</title>
        <authorList>
            <person name="Murat C."/>
            <person name="Payen T."/>
            <person name="Noel B."/>
            <person name="Kuo A."/>
            <person name="Morin E."/>
            <person name="Chen J."/>
            <person name="Kohler A."/>
            <person name="Krizsan K."/>
            <person name="Balestrini R."/>
            <person name="Da Silva C."/>
            <person name="Montanini B."/>
            <person name="Hainaut M."/>
            <person name="Levati E."/>
            <person name="Barry K.W."/>
            <person name="Belfiori B."/>
            <person name="Cichocki N."/>
            <person name="Clum A."/>
            <person name="Dockter R.B."/>
            <person name="Fauchery L."/>
            <person name="Guy J."/>
            <person name="Iotti M."/>
            <person name="Le Tacon F."/>
            <person name="Lindquist E.A."/>
            <person name="Lipzen A."/>
            <person name="Malagnac F."/>
            <person name="Mello A."/>
            <person name="Molinier V."/>
            <person name="Miyauchi S."/>
            <person name="Poulain J."/>
            <person name="Riccioni C."/>
            <person name="Rubini A."/>
            <person name="Sitrit Y."/>
            <person name="Splivallo R."/>
            <person name="Traeger S."/>
            <person name="Wang M."/>
            <person name="Zifcakova L."/>
            <person name="Wipf D."/>
            <person name="Zambonelli A."/>
            <person name="Paolocci F."/>
            <person name="Nowrousian M."/>
            <person name="Ottonello S."/>
            <person name="Baldrian P."/>
            <person name="Spatafora J.W."/>
            <person name="Henrissat B."/>
            <person name="Nagy L.G."/>
            <person name="Aury J.M."/>
            <person name="Wincker P."/>
            <person name="Grigoriev I.V."/>
            <person name="Bonfante P."/>
            <person name="Martin F.M."/>
        </authorList>
    </citation>
    <scope>NUCLEOTIDE SEQUENCE [LARGE SCALE GENOMIC DNA]</scope>
    <source>
        <strain evidence="6 7">CCBAS932</strain>
    </source>
</reference>
<comment type="similarity">
    <text evidence="1">Belongs to the oxygen-dependent FAD-linked oxidoreductase family.</text>
</comment>
<dbReference type="AlphaFoldDB" id="A0A3N4KH02"/>
<dbReference type="Pfam" id="PF08031">
    <property type="entry name" value="BBE"/>
    <property type="match status" value="1"/>
</dbReference>
<proteinExistence type="inferred from homology"/>
<dbReference type="InterPro" id="IPR050416">
    <property type="entry name" value="FAD-linked_Oxidoreductase"/>
</dbReference>
<dbReference type="GO" id="GO:0071949">
    <property type="term" value="F:FAD binding"/>
    <property type="evidence" value="ECO:0007669"/>
    <property type="project" value="InterPro"/>
</dbReference>
<dbReference type="PROSITE" id="PS51387">
    <property type="entry name" value="FAD_PCMH"/>
    <property type="match status" value="1"/>
</dbReference>
<dbReference type="Gene3D" id="3.40.462.20">
    <property type="match status" value="1"/>
</dbReference>
<dbReference type="InterPro" id="IPR016166">
    <property type="entry name" value="FAD-bd_PCMH"/>
</dbReference>
<gene>
    <name evidence="6" type="ORF">P167DRAFT_609345</name>
</gene>
<sequence length="483" mass="52903">MMAAAKTPLEDIVESLGPRLSSKGQTYLISDTKTFSETFTSWSDFNKKVPSAVIKIHTVGDALETVLWLTSNSVPFVIKAGGHGNFCTIGKEGVIIDLSNMKRVTLHEDSVTVEAGILTDELISTLYPQGRCVVSGGCGGVGVSGSCLAGGLGPLIGLHGLISDNILSARVITAAGELIEVSKTKNPDLFWALRGAGMRFGFVVELTFRTYPLSTLGSDDGSIWEMTLMWGEEQLEDLVEALNGLGWTKGEAMGYFGFVHVKEKESDKISPVCLAILHYFGPTSAAEEYFKPLLSLSPFHALSPPPQAQPVRIPYNLINALQVPSQKHGGFKSLFGVGVQRLSVPGMRKIWDRYTQFVSTNPDAYQSAVLVELFSVEKVREVGRKDDTAFPHRDVNIWALPQLWYNDPSTEPAATKFGNEVRKMLQDEDFGSGGKVKAYVNFNRGDESIIDTYGSKERVARLQELKKEWDPRSLFGDLVPSLK</sequence>
<dbReference type="Proteomes" id="UP000277580">
    <property type="component" value="Unassembled WGS sequence"/>
</dbReference>
<evidence type="ECO:0000313" key="6">
    <source>
        <dbReference type="EMBL" id="RPB07641.1"/>
    </source>
</evidence>
<dbReference type="InterPro" id="IPR016169">
    <property type="entry name" value="FAD-bd_PCMH_sub2"/>
</dbReference>
<dbReference type="InterPro" id="IPR006094">
    <property type="entry name" value="Oxid_FAD_bind_N"/>
</dbReference>
<keyword evidence="4" id="KW-0560">Oxidoreductase</keyword>
<dbReference type="EMBL" id="ML119178">
    <property type="protein sequence ID" value="RPB07641.1"/>
    <property type="molecule type" value="Genomic_DNA"/>
</dbReference>
<dbReference type="STRING" id="1392247.A0A3N4KH02"/>
<evidence type="ECO:0000259" key="5">
    <source>
        <dbReference type="PROSITE" id="PS51387"/>
    </source>
</evidence>
<dbReference type="PANTHER" id="PTHR42973:SF7">
    <property type="entry name" value="FAD-BINDING PCMH-TYPE DOMAIN-CONTAINING PROTEIN"/>
    <property type="match status" value="1"/>
</dbReference>
<accession>A0A3N4KH02</accession>
<keyword evidence="3" id="KW-0274">FAD</keyword>
<organism evidence="6 7">
    <name type="scientific">Morchella conica CCBAS932</name>
    <dbReference type="NCBI Taxonomy" id="1392247"/>
    <lineage>
        <taxon>Eukaryota</taxon>
        <taxon>Fungi</taxon>
        <taxon>Dikarya</taxon>
        <taxon>Ascomycota</taxon>
        <taxon>Pezizomycotina</taxon>
        <taxon>Pezizomycetes</taxon>
        <taxon>Pezizales</taxon>
        <taxon>Morchellaceae</taxon>
        <taxon>Morchella</taxon>
    </lineage>
</organism>
<dbReference type="GO" id="GO:0016491">
    <property type="term" value="F:oxidoreductase activity"/>
    <property type="evidence" value="ECO:0007669"/>
    <property type="project" value="UniProtKB-KW"/>
</dbReference>
<evidence type="ECO:0000256" key="2">
    <source>
        <dbReference type="ARBA" id="ARBA00022630"/>
    </source>
</evidence>
<dbReference type="PANTHER" id="PTHR42973">
    <property type="entry name" value="BINDING OXIDOREDUCTASE, PUTATIVE (AFU_ORTHOLOGUE AFUA_1G17690)-RELATED"/>
    <property type="match status" value="1"/>
</dbReference>
<protein>
    <submittedName>
        <fullName evidence="6">FAD-binding domain-containing protein</fullName>
    </submittedName>
</protein>